<dbReference type="InterPro" id="IPR003439">
    <property type="entry name" value="ABC_transporter-like_ATP-bd"/>
</dbReference>
<dbReference type="AlphaFoldDB" id="A0A2K1NY25"/>
<comment type="caution">
    <text evidence="10">The sequence shown here is derived from an EMBL/GenBank/DDBJ whole genome shotgun (WGS) entry which is preliminary data.</text>
</comment>
<dbReference type="OrthoDB" id="9771863at2"/>
<evidence type="ECO:0000313" key="11">
    <source>
        <dbReference type="Proteomes" id="UP000236434"/>
    </source>
</evidence>
<protein>
    <submittedName>
        <fullName evidence="10">Heme ABC transporter ATP-binding protein</fullName>
    </submittedName>
</protein>
<keyword evidence="4" id="KW-0677">Repeat</keyword>
<comment type="subcellular location">
    <subcellularLocation>
        <location evidence="1">Cell membrane</location>
        <topology evidence="1">Peripheral membrane protein</topology>
    </subcellularLocation>
</comment>
<keyword evidence="7" id="KW-1278">Translocase</keyword>
<dbReference type="RefSeq" id="WP_103067352.1">
    <property type="nucleotide sequence ID" value="NZ_AZRL01000021.1"/>
</dbReference>
<dbReference type="PROSITE" id="PS50893">
    <property type="entry name" value="ABC_TRANSPORTER_2"/>
    <property type="match status" value="2"/>
</dbReference>
<evidence type="ECO:0000256" key="5">
    <source>
        <dbReference type="ARBA" id="ARBA00022741"/>
    </source>
</evidence>
<dbReference type="Proteomes" id="UP000236434">
    <property type="component" value="Unassembled WGS sequence"/>
</dbReference>
<keyword evidence="2" id="KW-0813">Transport</keyword>
<dbReference type="CDD" id="cd03216">
    <property type="entry name" value="ABC_Carb_Monos_I"/>
    <property type="match status" value="1"/>
</dbReference>
<name>A0A2K1NY25_9BACT</name>
<organism evidence="10 11">
    <name type="scientific">Petrotoga olearia DSM 13574</name>
    <dbReference type="NCBI Taxonomy" id="1122955"/>
    <lineage>
        <taxon>Bacteria</taxon>
        <taxon>Thermotogati</taxon>
        <taxon>Thermotogota</taxon>
        <taxon>Thermotogae</taxon>
        <taxon>Petrotogales</taxon>
        <taxon>Petrotogaceae</taxon>
        <taxon>Petrotoga</taxon>
    </lineage>
</organism>
<dbReference type="InterPro" id="IPR003593">
    <property type="entry name" value="AAA+_ATPase"/>
</dbReference>
<dbReference type="PROSITE" id="PS00211">
    <property type="entry name" value="ABC_TRANSPORTER_1"/>
    <property type="match status" value="1"/>
</dbReference>
<dbReference type="SMART" id="SM00382">
    <property type="entry name" value="AAA"/>
    <property type="match status" value="2"/>
</dbReference>
<evidence type="ECO:0000256" key="7">
    <source>
        <dbReference type="ARBA" id="ARBA00022967"/>
    </source>
</evidence>
<dbReference type="InterPro" id="IPR050107">
    <property type="entry name" value="ABC_carbohydrate_import_ATPase"/>
</dbReference>
<evidence type="ECO:0000256" key="6">
    <source>
        <dbReference type="ARBA" id="ARBA00022840"/>
    </source>
</evidence>
<dbReference type="GO" id="GO:0016887">
    <property type="term" value="F:ATP hydrolysis activity"/>
    <property type="evidence" value="ECO:0007669"/>
    <property type="project" value="InterPro"/>
</dbReference>
<evidence type="ECO:0000256" key="8">
    <source>
        <dbReference type="ARBA" id="ARBA00023136"/>
    </source>
</evidence>
<evidence type="ECO:0000256" key="1">
    <source>
        <dbReference type="ARBA" id="ARBA00004202"/>
    </source>
</evidence>
<keyword evidence="8" id="KW-0472">Membrane</keyword>
<dbReference type="EMBL" id="AZRL01000021">
    <property type="protein sequence ID" value="PNR95436.1"/>
    <property type="molecule type" value="Genomic_DNA"/>
</dbReference>
<proteinExistence type="predicted"/>
<feature type="domain" description="ABC transporter" evidence="9">
    <location>
        <begin position="268"/>
        <end position="512"/>
    </location>
</feature>
<keyword evidence="3" id="KW-1003">Cell membrane</keyword>
<feature type="domain" description="ABC transporter" evidence="9">
    <location>
        <begin position="16"/>
        <end position="251"/>
    </location>
</feature>
<accession>A0A2K1NY25</accession>
<evidence type="ECO:0000256" key="3">
    <source>
        <dbReference type="ARBA" id="ARBA00022475"/>
    </source>
</evidence>
<evidence type="ECO:0000256" key="4">
    <source>
        <dbReference type="ARBA" id="ARBA00022737"/>
    </source>
</evidence>
<reference evidence="10 11" key="1">
    <citation type="submission" date="2013-12" db="EMBL/GenBank/DDBJ databases">
        <title>Comparative genomics of Petrotoga isolates.</title>
        <authorList>
            <person name="Nesbo C.L."/>
            <person name="Charchuk R."/>
            <person name="Chow K."/>
        </authorList>
    </citation>
    <scope>NUCLEOTIDE SEQUENCE [LARGE SCALE GENOMIC DNA]</scope>
    <source>
        <strain evidence="10 11">DSM 13574</strain>
    </source>
</reference>
<dbReference type="CDD" id="cd03215">
    <property type="entry name" value="ABC_Carb_Monos_II"/>
    <property type="match status" value="1"/>
</dbReference>
<dbReference type="FunFam" id="3.40.50.300:FF:000127">
    <property type="entry name" value="Ribose import ATP-binding protein RbsA"/>
    <property type="match status" value="1"/>
</dbReference>
<dbReference type="Gene3D" id="3.40.50.300">
    <property type="entry name" value="P-loop containing nucleotide triphosphate hydrolases"/>
    <property type="match status" value="2"/>
</dbReference>
<dbReference type="PANTHER" id="PTHR43790:SF4">
    <property type="entry name" value="GUANOSINE IMPORT ATP-BINDING PROTEIN NUPO"/>
    <property type="match status" value="1"/>
</dbReference>
<keyword evidence="6 10" id="KW-0067">ATP-binding</keyword>
<keyword evidence="5" id="KW-0547">Nucleotide-binding</keyword>
<evidence type="ECO:0000259" key="9">
    <source>
        <dbReference type="PROSITE" id="PS50893"/>
    </source>
</evidence>
<dbReference type="InterPro" id="IPR017871">
    <property type="entry name" value="ABC_transporter-like_CS"/>
</dbReference>
<dbReference type="GO" id="GO:0005886">
    <property type="term" value="C:plasma membrane"/>
    <property type="evidence" value="ECO:0007669"/>
    <property type="project" value="UniProtKB-SubCell"/>
</dbReference>
<dbReference type="Pfam" id="PF00005">
    <property type="entry name" value="ABC_tran"/>
    <property type="match status" value="2"/>
</dbReference>
<evidence type="ECO:0000256" key="2">
    <source>
        <dbReference type="ARBA" id="ARBA00022448"/>
    </source>
</evidence>
<gene>
    <name evidence="10" type="ORF">X929_07455</name>
</gene>
<dbReference type="PANTHER" id="PTHR43790">
    <property type="entry name" value="CARBOHYDRATE TRANSPORT ATP-BINDING PROTEIN MG119-RELATED"/>
    <property type="match status" value="1"/>
</dbReference>
<dbReference type="InterPro" id="IPR027417">
    <property type="entry name" value="P-loop_NTPase"/>
</dbReference>
<evidence type="ECO:0000313" key="10">
    <source>
        <dbReference type="EMBL" id="PNR95436.1"/>
    </source>
</evidence>
<dbReference type="GO" id="GO:0005524">
    <property type="term" value="F:ATP binding"/>
    <property type="evidence" value="ECO:0007669"/>
    <property type="project" value="UniProtKB-KW"/>
</dbReference>
<dbReference type="SUPFAM" id="SSF52540">
    <property type="entry name" value="P-loop containing nucleoside triphosphate hydrolases"/>
    <property type="match status" value="2"/>
</dbReference>
<sequence length="528" mass="59207">MPQTDNIEEELNDYAVYMKEITKVFPRVVANDKVTFKVKKGEIHALIGENGAGKTTLMNQLYGLYQPTSGEIYIKGKKIDIKGPSDAIDNGIGMVHQHFMLVDNLSVAENVVLGKEPKRGITFNLKKAKKDVKELSEKYGLKVDVDAKIEDIPVGMQQRVEIIKTLYRGADILILDEPTAVLTPQETEELFEILRSLKNDGKTIIFISHKLKEVLEISDNITVMRLGKVTGSVKTSNTNEKELANMMVGREVVLSIDRPKIEHGEALVKVENLWVKDNRKLDAVRGVTFEVRKKEILGIAGVAGNGQSELAEALTGLRKIENGKYYFQGKDVTNLSVKELRELGIAHIPEDRQKRGMVHEFPNFFNLILGSHDKPQFSERGFLKFDKIRDFSKDLIEKFDVRPPEIDIYTGNLSGGNQQKVIIAREIGASPKFIVVSQPTRGLDVGAIEYVHKELIHLREEGVAILLISMELEEIMSLSDRIMVMYEGKSMGEFENGKLSIEEIGLMMAGKSLDEVKLLEEAGELKSL</sequence>